<reference evidence="9" key="1">
    <citation type="submission" date="2025-08" db="UniProtKB">
        <authorList>
            <consortium name="RefSeq"/>
        </authorList>
    </citation>
    <scope>IDENTIFICATION</scope>
</reference>
<evidence type="ECO:0000256" key="5">
    <source>
        <dbReference type="SAM" id="MobiDB-lite"/>
    </source>
</evidence>
<evidence type="ECO:0000256" key="6">
    <source>
        <dbReference type="SAM" id="Phobius"/>
    </source>
</evidence>
<accession>A0A9W2XDG0</accession>
<feature type="transmembrane region" description="Helical" evidence="6">
    <location>
        <begin position="181"/>
        <end position="201"/>
    </location>
</feature>
<dbReference type="GeneID" id="114843999"/>
<dbReference type="PANTHER" id="PTHR22791:SF17">
    <property type="entry name" value="RING-TYPE DOMAIN-CONTAINING PROTEIN"/>
    <property type="match status" value="1"/>
</dbReference>
<evidence type="ECO:0000256" key="2">
    <source>
        <dbReference type="ARBA" id="ARBA00022771"/>
    </source>
</evidence>
<feature type="domain" description="RING-type" evidence="7">
    <location>
        <begin position="29"/>
        <end position="76"/>
    </location>
</feature>
<evidence type="ECO:0000313" key="8">
    <source>
        <dbReference type="Proteomes" id="UP000515150"/>
    </source>
</evidence>
<keyword evidence="8" id="KW-1185">Reference proteome</keyword>
<evidence type="ECO:0000256" key="1">
    <source>
        <dbReference type="ARBA" id="ARBA00022723"/>
    </source>
</evidence>
<dbReference type="KEGG" id="bspl:114843999"/>
<keyword evidence="6" id="KW-1133">Transmembrane helix</keyword>
<keyword evidence="6" id="KW-0812">Transmembrane</keyword>
<feature type="region of interest" description="Disordered" evidence="5">
    <location>
        <begin position="103"/>
        <end position="127"/>
    </location>
</feature>
<gene>
    <name evidence="9" type="primary">LOC114843999</name>
</gene>
<dbReference type="PANTHER" id="PTHR22791">
    <property type="entry name" value="RING-TYPE DOMAIN-CONTAINING PROTEIN"/>
    <property type="match status" value="1"/>
</dbReference>
<dbReference type="PROSITE" id="PS50089">
    <property type="entry name" value="ZF_RING_2"/>
    <property type="match status" value="1"/>
</dbReference>
<keyword evidence="2 4" id="KW-0863">Zinc-finger</keyword>
<dbReference type="InterPro" id="IPR013083">
    <property type="entry name" value="Znf_RING/FYVE/PHD"/>
</dbReference>
<keyword evidence="3" id="KW-0862">Zinc</keyword>
<dbReference type="Pfam" id="PF13445">
    <property type="entry name" value="zf-RING_UBOX"/>
    <property type="match status" value="1"/>
</dbReference>
<protein>
    <submittedName>
        <fullName evidence="9">E3 ubiquitin-protein ligase RNF186-like</fullName>
    </submittedName>
</protein>
<dbReference type="Gene3D" id="3.30.40.10">
    <property type="entry name" value="Zinc/RING finger domain, C3HC4 (zinc finger)"/>
    <property type="match status" value="1"/>
</dbReference>
<dbReference type="GO" id="GO:0016567">
    <property type="term" value="P:protein ubiquitination"/>
    <property type="evidence" value="ECO:0007669"/>
    <property type="project" value="TreeGrafter"/>
</dbReference>
<dbReference type="InterPro" id="IPR027370">
    <property type="entry name" value="Znf-RING_euk"/>
</dbReference>
<feature type="transmembrane region" description="Helical" evidence="6">
    <location>
        <begin position="145"/>
        <end position="169"/>
    </location>
</feature>
<dbReference type="PROSITE" id="PS00518">
    <property type="entry name" value="ZF_RING_1"/>
    <property type="match status" value="1"/>
</dbReference>
<evidence type="ECO:0000256" key="4">
    <source>
        <dbReference type="PROSITE-ProRule" id="PRU00175"/>
    </source>
</evidence>
<proteinExistence type="predicted"/>
<dbReference type="GO" id="GO:0061630">
    <property type="term" value="F:ubiquitin protein ligase activity"/>
    <property type="evidence" value="ECO:0007669"/>
    <property type="project" value="TreeGrafter"/>
</dbReference>
<dbReference type="SMART" id="SM00184">
    <property type="entry name" value="RING"/>
    <property type="match status" value="1"/>
</dbReference>
<dbReference type="GO" id="GO:0008270">
    <property type="term" value="F:zinc ion binding"/>
    <property type="evidence" value="ECO:0007669"/>
    <property type="project" value="UniProtKB-KW"/>
</dbReference>
<keyword evidence="6" id="KW-0472">Membrane</keyword>
<organism evidence="8 9">
    <name type="scientific">Betta splendens</name>
    <name type="common">Siamese fighting fish</name>
    <dbReference type="NCBI Taxonomy" id="158456"/>
    <lineage>
        <taxon>Eukaryota</taxon>
        <taxon>Metazoa</taxon>
        <taxon>Chordata</taxon>
        <taxon>Craniata</taxon>
        <taxon>Vertebrata</taxon>
        <taxon>Euteleostomi</taxon>
        <taxon>Actinopterygii</taxon>
        <taxon>Neopterygii</taxon>
        <taxon>Teleostei</taxon>
        <taxon>Neoteleostei</taxon>
        <taxon>Acanthomorphata</taxon>
        <taxon>Anabantaria</taxon>
        <taxon>Anabantiformes</taxon>
        <taxon>Anabantoidei</taxon>
        <taxon>Osphronemidae</taxon>
        <taxon>Betta</taxon>
    </lineage>
</organism>
<sequence>MAEAGGTGGCRGSAPPDAVDPFPNEDHECKICYNDFDAERRAPKLLGCAHTFCRECLDALHSREGRGWRVGCPVCRHRTPVPEYRIDNLPDNSAVAEAVRFKKPERASPPTADAPTAAAAPPRGRGGRGGGCPLTLRRVAFTSGLVCAIFCSVCAVALLLLGLVFAHNFGGASWPVGPTCLFLAGVLEMASLILTWLLCTVKFQPETRQFSSPGDNVT</sequence>
<dbReference type="InterPro" id="IPR051435">
    <property type="entry name" value="RING_finger_E3_ubiq-ligases"/>
</dbReference>
<dbReference type="SUPFAM" id="SSF57850">
    <property type="entry name" value="RING/U-box"/>
    <property type="match status" value="1"/>
</dbReference>
<evidence type="ECO:0000313" key="9">
    <source>
        <dbReference type="RefSeq" id="XP_055359948.1"/>
    </source>
</evidence>
<dbReference type="InterPro" id="IPR001841">
    <property type="entry name" value="Znf_RING"/>
</dbReference>
<feature type="compositionally biased region" description="Low complexity" evidence="5">
    <location>
        <begin position="108"/>
        <end position="123"/>
    </location>
</feature>
<dbReference type="InterPro" id="IPR017907">
    <property type="entry name" value="Znf_RING_CS"/>
</dbReference>
<keyword evidence="1" id="KW-0479">Metal-binding</keyword>
<evidence type="ECO:0000256" key="3">
    <source>
        <dbReference type="ARBA" id="ARBA00022833"/>
    </source>
</evidence>
<evidence type="ECO:0000259" key="7">
    <source>
        <dbReference type="PROSITE" id="PS50089"/>
    </source>
</evidence>
<dbReference type="Proteomes" id="UP000515150">
    <property type="component" value="Chromosome 17"/>
</dbReference>
<dbReference type="OrthoDB" id="654191at2759"/>
<name>A0A9W2XDG0_BETSP</name>
<dbReference type="AlphaFoldDB" id="A0A9W2XDG0"/>
<dbReference type="RefSeq" id="XP_055359948.1">
    <property type="nucleotide sequence ID" value="XM_055503973.1"/>
</dbReference>